<gene>
    <name evidence="1" type="ORF">LCGC14_0225300</name>
</gene>
<organism evidence="1">
    <name type="scientific">marine sediment metagenome</name>
    <dbReference type="NCBI Taxonomy" id="412755"/>
    <lineage>
        <taxon>unclassified sequences</taxon>
        <taxon>metagenomes</taxon>
        <taxon>ecological metagenomes</taxon>
    </lineage>
</organism>
<comment type="caution">
    <text evidence="1">The sequence shown here is derived from an EMBL/GenBank/DDBJ whole genome shotgun (WGS) entry which is preliminary data.</text>
</comment>
<sequence>MIIMVMIIVDKLNLKRHSFLCHGISISDISHRMSISDVKIKNIGE</sequence>
<protein>
    <submittedName>
        <fullName evidence="1">Uncharacterized protein</fullName>
    </submittedName>
</protein>
<dbReference type="AlphaFoldDB" id="A0A0F9WX25"/>
<proteinExistence type="predicted"/>
<evidence type="ECO:0000313" key="1">
    <source>
        <dbReference type="EMBL" id="KKN90946.1"/>
    </source>
</evidence>
<accession>A0A0F9WX25</accession>
<name>A0A0F9WX25_9ZZZZ</name>
<dbReference type="EMBL" id="LAZR01000107">
    <property type="protein sequence ID" value="KKN90946.1"/>
    <property type="molecule type" value="Genomic_DNA"/>
</dbReference>
<reference evidence="1" key="1">
    <citation type="journal article" date="2015" name="Nature">
        <title>Complex archaea that bridge the gap between prokaryotes and eukaryotes.</title>
        <authorList>
            <person name="Spang A."/>
            <person name="Saw J.H."/>
            <person name="Jorgensen S.L."/>
            <person name="Zaremba-Niedzwiedzka K."/>
            <person name="Martijn J."/>
            <person name="Lind A.E."/>
            <person name="van Eijk R."/>
            <person name="Schleper C."/>
            <person name="Guy L."/>
            <person name="Ettema T.J."/>
        </authorList>
    </citation>
    <scope>NUCLEOTIDE SEQUENCE</scope>
</reference>